<name>A0A2K8L8B9_9PROT</name>
<evidence type="ECO:0000256" key="1">
    <source>
        <dbReference type="ARBA" id="ARBA00000085"/>
    </source>
</evidence>
<organism evidence="13 14">
    <name type="scientific">Mariprofundus ferrinatatus</name>
    <dbReference type="NCBI Taxonomy" id="1921087"/>
    <lineage>
        <taxon>Bacteria</taxon>
        <taxon>Pseudomonadati</taxon>
        <taxon>Pseudomonadota</taxon>
        <taxon>Candidatius Mariprofundia</taxon>
        <taxon>Mariprofundales</taxon>
        <taxon>Mariprofundaceae</taxon>
        <taxon>Mariprofundus</taxon>
    </lineage>
</organism>
<dbReference type="SMART" id="SM00086">
    <property type="entry name" value="PAC"/>
    <property type="match status" value="3"/>
</dbReference>
<dbReference type="Gene3D" id="3.40.50.2300">
    <property type="match status" value="1"/>
</dbReference>
<dbReference type="SMART" id="SM00304">
    <property type="entry name" value="HAMP"/>
    <property type="match status" value="1"/>
</dbReference>
<dbReference type="PRINTS" id="PR00344">
    <property type="entry name" value="BCTRLSENSOR"/>
</dbReference>
<dbReference type="InterPro" id="IPR000700">
    <property type="entry name" value="PAS-assoc_C"/>
</dbReference>
<dbReference type="SUPFAM" id="SSF55785">
    <property type="entry name" value="PYP-like sensor domain (PAS domain)"/>
    <property type="match status" value="3"/>
</dbReference>
<comment type="catalytic activity">
    <reaction evidence="1">
        <text>ATP + protein L-histidine = ADP + protein N-phospho-L-histidine.</text>
        <dbReference type="EC" id="2.7.13.3"/>
    </reaction>
</comment>
<dbReference type="NCBIfam" id="TIGR00229">
    <property type="entry name" value="sensory_box"/>
    <property type="match status" value="3"/>
</dbReference>
<gene>
    <name evidence="13" type="ORF">Ga0123462_1247</name>
</gene>
<dbReference type="InterPro" id="IPR003594">
    <property type="entry name" value="HATPase_dom"/>
</dbReference>
<evidence type="ECO:0000313" key="14">
    <source>
        <dbReference type="Proteomes" id="UP000231637"/>
    </source>
</evidence>
<keyword evidence="4 7" id="KW-0597">Phosphoprotein</keyword>
<keyword evidence="5" id="KW-0808">Transferase</keyword>
<evidence type="ECO:0000259" key="9">
    <source>
        <dbReference type="PROSITE" id="PS50110"/>
    </source>
</evidence>
<dbReference type="InterPro" id="IPR005467">
    <property type="entry name" value="His_kinase_dom"/>
</dbReference>
<dbReference type="PROSITE" id="PS50110">
    <property type="entry name" value="RESPONSE_REGULATORY"/>
    <property type="match status" value="1"/>
</dbReference>
<dbReference type="PROSITE" id="PS50109">
    <property type="entry name" value="HIS_KIN"/>
    <property type="match status" value="1"/>
</dbReference>
<feature type="domain" description="HAMP" evidence="12">
    <location>
        <begin position="175"/>
        <end position="227"/>
    </location>
</feature>
<dbReference type="PANTHER" id="PTHR43065">
    <property type="entry name" value="SENSOR HISTIDINE KINASE"/>
    <property type="match status" value="1"/>
</dbReference>
<evidence type="ECO:0000313" key="13">
    <source>
        <dbReference type="EMBL" id="ATX82111.1"/>
    </source>
</evidence>
<feature type="domain" description="Histidine kinase" evidence="8">
    <location>
        <begin position="630"/>
        <end position="855"/>
    </location>
</feature>
<keyword evidence="6" id="KW-0418">Kinase</keyword>
<evidence type="ECO:0000256" key="6">
    <source>
        <dbReference type="ARBA" id="ARBA00022777"/>
    </source>
</evidence>
<dbReference type="InterPro" id="IPR036097">
    <property type="entry name" value="HisK_dim/P_sf"/>
</dbReference>
<dbReference type="Pfam" id="PF13426">
    <property type="entry name" value="PAS_9"/>
    <property type="match status" value="2"/>
</dbReference>
<feature type="domain" description="PAS" evidence="10">
    <location>
        <begin position="373"/>
        <end position="416"/>
    </location>
</feature>
<dbReference type="InterPro" id="IPR001610">
    <property type="entry name" value="PAC"/>
</dbReference>
<dbReference type="GO" id="GO:0016020">
    <property type="term" value="C:membrane"/>
    <property type="evidence" value="ECO:0007669"/>
    <property type="project" value="UniProtKB-SubCell"/>
</dbReference>
<feature type="domain" description="PAC" evidence="11">
    <location>
        <begin position="440"/>
        <end position="495"/>
    </location>
</feature>
<evidence type="ECO:0000256" key="5">
    <source>
        <dbReference type="ARBA" id="ARBA00022679"/>
    </source>
</evidence>
<dbReference type="InterPro" id="IPR035965">
    <property type="entry name" value="PAS-like_dom_sf"/>
</dbReference>
<dbReference type="SUPFAM" id="SSF52172">
    <property type="entry name" value="CheY-like"/>
    <property type="match status" value="1"/>
</dbReference>
<dbReference type="InterPro" id="IPR004358">
    <property type="entry name" value="Sig_transdc_His_kin-like_C"/>
</dbReference>
<accession>A0A2K8L8B9</accession>
<dbReference type="CDD" id="cd00082">
    <property type="entry name" value="HisKA"/>
    <property type="match status" value="1"/>
</dbReference>
<dbReference type="InterPro" id="IPR013656">
    <property type="entry name" value="PAS_4"/>
</dbReference>
<dbReference type="EMBL" id="CP018800">
    <property type="protein sequence ID" value="ATX82111.1"/>
    <property type="molecule type" value="Genomic_DNA"/>
</dbReference>
<evidence type="ECO:0000256" key="2">
    <source>
        <dbReference type="ARBA" id="ARBA00004370"/>
    </source>
</evidence>
<feature type="domain" description="Response regulatory" evidence="9">
    <location>
        <begin position="876"/>
        <end position="992"/>
    </location>
</feature>
<dbReference type="InterPro" id="IPR000014">
    <property type="entry name" value="PAS"/>
</dbReference>
<dbReference type="PROSITE" id="PS50113">
    <property type="entry name" value="PAC"/>
    <property type="match status" value="3"/>
</dbReference>
<dbReference type="PANTHER" id="PTHR43065:SF42">
    <property type="entry name" value="TWO-COMPONENT SENSOR PPRA"/>
    <property type="match status" value="1"/>
</dbReference>
<dbReference type="InterPro" id="IPR003660">
    <property type="entry name" value="HAMP_dom"/>
</dbReference>
<dbReference type="EC" id="2.7.13.3" evidence="3"/>
<dbReference type="CDD" id="cd00156">
    <property type="entry name" value="REC"/>
    <property type="match status" value="1"/>
</dbReference>
<dbReference type="Proteomes" id="UP000231637">
    <property type="component" value="Chromosome"/>
</dbReference>
<reference evidence="13 14" key="1">
    <citation type="submission" date="2016-12" db="EMBL/GenBank/DDBJ databases">
        <title>Isolation and genomic insights into novel planktonic Zetaproteobacteria from stratified waters of the Chesapeake Bay.</title>
        <authorList>
            <person name="McAllister S.M."/>
            <person name="Kato S."/>
            <person name="Chan C.S."/>
            <person name="Chiu B.K."/>
            <person name="Field E.K."/>
        </authorList>
    </citation>
    <scope>NUCLEOTIDE SEQUENCE [LARGE SCALE GENOMIC DNA]</scope>
    <source>
        <strain evidence="13 14">CP-8</strain>
    </source>
</reference>
<dbReference type="Gene3D" id="3.30.450.20">
    <property type="entry name" value="PAS domain"/>
    <property type="match status" value="3"/>
</dbReference>
<dbReference type="Pfam" id="PF08448">
    <property type="entry name" value="PAS_4"/>
    <property type="match status" value="1"/>
</dbReference>
<feature type="domain" description="PAC" evidence="11">
    <location>
        <begin position="563"/>
        <end position="617"/>
    </location>
</feature>
<dbReference type="CDD" id="cd00130">
    <property type="entry name" value="PAS"/>
    <property type="match status" value="3"/>
</dbReference>
<keyword evidence="14" id="KW-1185">Reference proteome</keyword>
<dbReference type="InterPro" id="IPR036890">
    <property type="entry name" value="HATPase_C_sf"/>
</dbReference>
<dbReference type="OrthoDB" id="5389366at2"/>
<evidence type="ECO:0000256" key="7">
    <source>
        <dbReference type="PROSITE-ProRule" id="PRU00169"/>
    </source>
</evidence>
<dbReference type="Gene3D" id="6.10.340.10">
    <property type="match status" value="1"/>
</dbReference>
<dbReference type="GO" id="GO:0000155">
    <property type="term" value="F:phosphorelay sensor kinase activity"/>
    <property type="evidence" value="ECO:0007669"/>
    <property type="project" value="InterPro"/>
</dbReference>
<feature type="modified residue" description="4-aspartylphosphate" evidence="7">
    <location>
        <position position="927"/>
    </location>
</feature>
<dbReference type="SUPFAM" id="SSF55874">
    <property type="entry name" value="ATPase domain of HSP90 chaperone/DNA topoisomerase II/histidine kinase"/>
    <property type="match status" value="1"/>
</dbReference>
<dbReference type="SMART" id="SM00387">
    <property type="entry name" value="HATPase_c"/>
    <property type="match status" value="1"/>
</dbReference>
<sequence>MGRLFNSIRIRITLALLVVVLSGVFAFEYFEYSREKMQVISELSDLAEKKVHRLSETLELPLWEIDNRWTSEVIANEITDRVVYAIIVYADGELFEGKKRDAQWRPVSAMDDIEGDYISISRDVLHEDEVIGRVTIYVTPQFALAELNEGTIIELSVALLLGISGLLLLVQMLNKLVIAPIERMQKSTMAIAAGDYSADIKVGREDEIGELAKSINIMKFKIQQRESERDEALLSVRKSEARIRSLVENIHTAVVVHDGEMRVTTCNPLAQLLFGLKRDQMVGKTVADIDWCFVDKDGQEMGISDHPVNRVISNGVAVRSLMVGIRKPEKRETVWLLVNAEPVRGDHGEIASVIVSYADISALKAAENALVESEKRIRSFVDNAANAFFLIDMEGRFVDVNRLACERLGYSRDELLTMKVPDIELALSIEKLMALFASMQQGDMKTITGEHQRKDGSIFPVEVRIAMIEQLGQRLVLAYARDVSDRKQAEERVQRFSQAMEQSGEAIMITDSEGTIVHINPAFTEITGYSEEEALGQNPRILKSDKQDARFFKEMWQSLRDGRAWQGKVVNRKKSGDLYPAMLTISPIRDMAGEITHYVGLQQNLERFEELEAQLHQAQKMEAIGTLVGGIAHDFNNALAGITGNLYLAKRKAAELPEVVARLNSVEKLAFRAAATIQQLLAFSRKGIVNMVPVSLVPFMKEIVKLQRVSIPENILLLLEVEDADLFVKGDVNQLQQMLMNLVNNANDAVAEAENPSITISLARYTPDPLFLHANPKLTANEYACIKVEDNGMGIPREDFAKIFEPFYTTKAVGKGSGLGLSMVYGTVKSHGGVVDVESEPGVGTSFKIYLPLMEGEALFKISSENGEVFEGHGETILIADDNDTVLESGRDVLAGLGYKVLTAEDGLQAVEQYRSHAEEIALVLLDVVMPGMGGIEAMKEIRGINPDVRVLFATGYDKLSSVADKEAIMSEAVISKPFAVSKLSQMIHEQLEKSSN</sequence>
<comment type="subcellular location">
    <subcellularLocation>
        <location evidence="2">Membrane</location>
    </subcellularLocation>
</comment>
<dbReference type="InterPro" id="IPR011006">
    <property type="entry name" value="CheY-like_superfamily"/>
</dbReference>
<feature type="domain" description="PAS" evidence="10">
    <location>
        <begin position="239"/>
        <end position="285"/>
    </location>
</feature>
<evidence type="ECO:0000259" key="12">
    <source>
        <dbReference type="PROSITE" id="PS50885"/>
    </source>
</evidence>
<proteinExistence type="predicted"/>
<feature type="domain" description="PAC" evidence="11">
    <location>
        <begin position="319"/>
        <end position="372"/>
    </location>
</feature>
<evidence type="ECO:0000259" key="8">
    <source>
        <dbReference type="PROSITE" id="PS50109"/>
    </source>
</evidence>
<dbReference type="SUPFAM" id="SSF158472">
    <property type="entry name" value="HAMP domain-like"/>
    <property type="match status" value="1"/>
</dbReference>
<protein>
    <recommendedName>
        <fullName evidence="3">histidine kinase</fullName>
        <ecNumber evidence="3">2.7.13.3</ecNumber>
    </recommendedName>
</protein>
<dbReference type="CDD" id="cd06225">
    <property type="entry name" value="HAMP"/>
    <property type="match status" value="1"/>
</dbReference>
<evidence type="ECO:0000256" key="4">
    <source>
        <dbReference type="ARBA" id="ARBA00022553"/>
    </source>
</evidence>
<dbReference type="Pfam" id="PF00672">
    <property type="entry name" value="HAMP"/>
    <property type="match status" value="1"/>
</dbReference>
<dbReference type="PROSITE" id="PS50885">
    <property type="entry name" value="HAMP"/>
    <property type="match status" value="1"/>
</dbReference>
<dbReference type="InterPro" id="IPR001789">
    <property type="entry name" value="Sig_transdc_resp-reg_receiver"/>
</dbReference>
<dbReference type="RefSeq" id="WP_100265500.1">
    <property type="nucleotide sequence ID" value="NZ_CP018800.1"/>
</dbReference>
<dbReference type="Gene3D" id="1.10.287.130">
    <property type="match status" value="1"/>
</dbReference>
<dbReference type="SMART" id="SM00091">
    <property type="entry name" value="PAS"/>
    <property type="match status" value="3"/>
</dbReference>
<evidence type="ECO:0000259" key="10">
    <source>
        <dbReference type="PROSITE" id="PS50112"/>
    </source>
</evidence>
<feature type="domain" description="PAS" evidence="10">
    <location>
        <begin position="492"/>
        <end position="538"/>
    </location>
</feature>
<dbReference type="SUPFAM" id="SSF47384">
    <property type="entry name" value="Homodimeric domain of signal transducing histidine kinase"/>
    <property type="match status" value="1"/>
</dbReference>
<dbReference type="PROSITE" id="PS50112">
    <property type="entry name" value="PAS"/>
    <property type="match status" value="3"/>
</dbReference>
<dbReference type="Pfam" id="PF02518">
    <property type="entry name" value="HATPase_c"/>
    <property type="match status" value="1"/>
</dbReference>
<dbReference type="KEGG" id="mfn:Ga0123462_1247"/>
<dbReference type="Gene3D" id="3.30.565.10">
    <property type="entry name" value="Histidine kinase-like ATPase, C-terminal domain"/>
    <property type="match status" value="1"/>
</dbReference>
<evidence type="ECO:0000259" key="11">
    <source>
        <dbReference type="PROSITE" id="PS50113"/>
    </source>
</evidence>
<dbReference type="InterPro" id="IPR003661">
    <property type="entry name" value="HisK_dim/P_dom"/>
</dbReference>
<dbReference type="AlphaFoldDB" id="A0A2K8L8B9"/>
<dbReference type="Pfam" id="PF00072">
    <property type="entry name" value="Response_reg"/>
    <property type="match status" value="1"/>
</dbReference>
<evidence type="ECO:0000256" key="3">
    <source>
        <dbReference type="ARBA" id="ARBA00012438"/>
    </source>
</evidence>
<dbReference type="SMART" id="SM00448">
    <property type="entry name" value="REC"/>
    <property type="match status" value="1"/>
</dbReference>